<feature type="region of interest" description="Disordered" evidence="3">
    <location>
        <begin position="425"/>
        <end position="464"/>
    </location>
</feature>
<keyword evidence="5" id="KW-1185">Reference proteome</keyword>
<feature type="compositionally biased region" description="Basic and acidic residues" evidence="3">
    <location>
        <begin position="76"/>
        <end position="87"/>
    </location>
</feature>
<dbReference type="PANTHER" id="PTHR21683:SF3">
    <property type="entry name" value="CILIA AND FLAGELLA ASSOCIATED PROTEIN 100"/>
    <property type="match status" value="1"/>
</dbReference>
<dbReference type="Pfam" id="PF13863">
    <property type="entry name" value="DUF4200"/>
    <property type="match status" value="1"/>
</dbReference>
<dbReference type="KEGG" id="hazt:125178317"/>
<feature type="compositionally biased region" description="Basic and acidic residues" evidence="3">
    <location>
        <begin position="440"/>
        <end position="456"/>
    </location>
</feature>
<evidence type="ECO:0000256" key="3">
    <source>
        <dbReference type="SAM" id="MobiDB-lite"/>
    </source>
</evidence>
<dbReference type="InterPro" id="IPR051147">
    <property type="entry name" value="CFAP_domain-containing"/>
</dbReference>
<protein>
    <submittedName>
        <fullName evidence="6">Uncharacterized protein LOC125178317</fullName>
    </submittedName>
</protein>
<feature type="region of interest" description="Disordered" evidence="3">
    <location>
        <begin position="781"/>
        <end position="802"/>
    </location>
</feature>
<organism evidence="5 6">
    <name type="scientific">Hyalella azteca</name>
    <name type="common">Amphipod</name>
    <dbReference type="NCBI Taxonomy" id="294128"/>
    <lineage>
        <taxon>Eukaryota</taxon>
        <taxon>Metazoa</taxon>
        <taxon>Ecdysozoa</taxon>
        <taxon>Arthropoda</taxon>
        <taxon>Crustacea</taxon>
        <taxon>Multicrustacea</taxon>
        <taxon>Malacostraca</taxon>
        <taxon>Eumalacostraca</taxon>
        <taxon>Peracarida</taxon>
        <taxon>Amphipoda</taxon>
        <taxon>Senticaudata</taxon>
        <taxon>Talitrida</taxon>
        <taxon>Talitroidea</taxon>
        <taxon>Hyalellidae</taxon>
        <taxon>Hyalella</taxon>
    </lineage>
</organism>
<dbReference type="RefSeq" id="XP_047737753.1">
    <property type="nucleotide sequence ID" value="XM_047881797.1"/>
</dbReference>
<sequence>MAASVRLPSFDEQDFIGPEGRELLASLAEVEAEVKVQKLPSLLPRVVPRGTQPQGKDTFKKLKQRPGPGALQGSVRTKEKRSTKTAKESPNLETKSNDGMFQMSAAEGKNVSFTPGAGMQADETDTGKFPFPANEMELDSGCYDGVLSITELGQFHPYFTPLDEDLDTKLRKWSKRQRSQDIKNFALPPITPHQLVRERKSGQRRAQSAGSALDAIPDRPKQRAKTSVPLQQTARQYVWETLATAKERHLNAVIEAKHLRSKAALEAEEAELCKLEEQIQLHEEAFDDFLSSNYKKVASTLQKTAEIKAQKKEQDARLEYFSGLLQESQTELQEETERLQEVSAYHAFLLSVTPSQTYADLQRALNRRAARKKALAECSRSRLVHDEPQHVTFLNHLEEEVRTLRLLDFSDADIYENYSKHSTETINDHKIAAPPQSTKNKTEPVNRDSRRKEQEANKNVVPDTSLKISEIKTSLNDGEFGRKAVAGVASSAPTQTSRHDTSIVLDPALPLTASSMQHRQAAATVASSEEKEGVGAAASVRKKPAGLSDVNIEDNNKEKGIPIMHPESTIEKEVEFSAFNLAEDDPPYLDEHAYDEFLKDPSYLIRLAELYESQCHSLLTLLGRLEDHIEVTERELDALAQRSRNRAEEFERRSKLSADAGAVEKLRLVQQLKNSWPDLSEHERLQQQLNKVLSQVMAVVSEVLAGPDGASSLLQTQQFLSASDTDSGAAGGMAVLGLLEARFTALCIQLDAIEPRLRDKIFLDCENERKLLTKEARRAQENLKRAERKRQHLERALAPPRR</sequence>
<evidence type="ECO:0000259" key="4">
    <source>
        <dbReference type="Pfam" id="PF13863"/>
    </source>
</evidence>
<dbReference type="OrthoDB" id="6366378at2759"/>
<dbReference type="GO" id="GO:0005856">
    <property type="term" value="C:cytoskeleton"/>
    <property type="evidence" value="ECO:0007669"/>
    <property type="project" value="UniProtKB-ARBA"/>
</dbReference>
<reference evidence="6" key="1">
    <citation type="submission" date="2025-08" db="UniProtKB">
        <authorList>
            <consortium name="RefSeq"/>
        </authorList>
    </citation>
    <scope>IDENTIFICATION</scope>
    <source>
        <tissue evidence="6">Whole organism</tissue>
    </source>
</reference>
<feature type="region of interest" description="Disordered" evidence="3">
    <location>
        <begin position="41"/>
        <end position="97"/>
    </location>
</feature>
<dbReference type="Proteomes" id="UP000694843">
    <property type="component" value="Unplaced"/>
</dbReference>
<evidence type="ECO:0000313" key="5">
    <source>
        <dbReference type="Proteomes" id="UP000694843"/>
    </source>
</evidence>
<evidence type="ECO:0000256" key="1">
    <source>
        <dbReference type="ARBA" id="ARBA00023054"/>
    </source>
</evidence>
<dbReference type="InterPro" id="IPR025252">
    <property type="entry name" value="DUF4200"/>
</dbReference>
<keyword evidence="1 2" id="KW-0175">Coiled coil</keyword>
<evidence type="ECO:0000313" key="6">
    <source>
        <dbReference type="RefSeq" id="XP_047737753.1"/>
    </source>
</evidence>
<feature type="coiled-coil region" evidence="2">
    <location>
        <begin position="622"/>
        <end position="653"/>
    </location>
</feature>
<proteinExistence type="predicted"/>
<dbReference type="PANTHER" id="PTHR21683">
    <property type="entry name" value="COILED-COIL DOMAIN-CONTAINING PROTEIN 42 LIKE-2-LIKE-RELATED"/>
    <property type="match status" value="1"/>
</dbReference>
<dbReference type="GeneID" id="125178317"/>
<gene>
    <name evidence="6" type="primary">LOC125178317</name>
</gene>
<name>A0A979FL52_HYAAZ</name>
<feature type="domain" description="DUF4200" evidence="4">
    <location>
        <begin position="256"/>
        <end position="354"/>
    </location>
</feature>
<evidence type="ECO:0000256" key="2">
    <source>
        <dbReference type="SAM" id="Coils"/>
    </source>
</evidence>
<feature type="region of interest" description="Disordered" evidence="3">
    <location>
        <begin position="196"/>
        <end position="227"/>
    </location>
</feature>
<accession>A0A979FL52</accession>
<dbReference type="AlphaFoldDB" id="A0A979FL52"/>